<gene>
    <name evidence="2" type="ORF">ECPE_LOCUS386</name>
</gene>
<feature type="compositionally biased region" description="Polar residues" evidence="1">
    <location>
        <begin position="1"/>
        <end position="20"/>
    </location>
</feature>
<feature type="compositionally biased region" description="Acidic residues" evidence="1">
    <location>
        <begin position="155"/>
        <end position="171"/>
    </location>
</feature>
<reference evidence="2 3" key="1">
    <citation type="submission" date="2018-11" db="EMBL/GenBank/DDBJ databases">
        <authorList>
            <consortium name="Pathogen Informatics"/>
        </authorList>
    </citation>
    <scope>NUCLEOTIDE SEQUENCE [LARGE SCALE GENOMIC DNA]</scope>
    <source>
        <strain evidence="2 3">Egypt</strain>
    </source>
</reference>
<accession>A0A3P8BKA6</accession>
<feature type="region of interest" description="Disordered" evidence="1">
    <location>
        <begin position="129"/>
        <end position="174"/>
    </location>
</feature>
<keyword evidence="3" id="KW-1185">Reference proteome</keyword>
<dbReference type="OrthoDB" id="10067624at2759"/>
<dbReference type="AlphaFoldDB" id="A0A3P8BKA6"/>
<proteinExistence type="predicted"/>
<evidence type="ECO:0000313" key="2">
    <source>
        <dbReference type="EMBL" id="VDP22161.1"/>
    </source>
</evidence>
<evidence type="ECO:0000256" key="1">
    <source>
        <dbReference type="SAM" id="MobiDB-lite"/>
    </source>
</evidence>
<dbReference type="EMBL" id="UZAN01001252">
    <property type="protein sequence ID" value="VDP22161.1"/>
    <property type="molecule type" value="Genomic_DNA"/>
</dbReference>
<organism evidence="2 3">
    <name type="scientific">Echinostoma caproni</name>
    <dbReference type="NCBI Taxonomy" id="27848"/>
    <lineage>
        <taxon>Eukaryota</taxon>
        <taxon>Metazoa</taxon>
        <taxon>Spiralia</taxon>
        <taxon>Lophotrochozoa</taxon>
        <taxon>Platyhelminthes</taxon>
        <taxon>Trematoda</taxon>
        <taxon>Digenea</taxon>
        <taxon>Plagiorchiida</taxon>
        <taxon>Echinostomata</taxon>
        <taxon>Echinostomatoidea</taxon>
        <taxon>Echinostomatidae</taxon>
        <taxon>Echinostoma</taxon>
    </lineage>
</organism>
<name>A0A3P8BKA6_9TREM</name>
<evidence type="ECO:0000313" key="3">
    <source>
        <dbReference type="Proteomes" id="UP000272942"/>
    </source>
</evidence>
<dbReference type="Proteomes" id="UP000272942">
    <property type="component" value="Unassembled WGS sequence"/>
</dbReference>
<protein>
    <submittedName>
        <fullName evidence="2">Uncharacterized protein</fullName>
    </submittedName>
</protein>
<feature type="region of interest" description="Disordered" evidence="1">
    <location>
        <begin position="1"/>
        <end position="25"/>
    </location>
</feature>
<sequence>MNSASPLSKPENSSTTSSGVCLSVDSAPHTDTLGRSLTDLSSQFTSEPSLFGSFYSGTSPRIPDTESPLAEIELISLTANRPTPRYRLRVDPCTAFLGYNNRDFLGARRATRRLQSILPLSPRGLTTIPSEGKLNDLEVTNTSVSPDTLGKSGETDEDGNLDDDDDEEDDSLSLSSEQIERILDYFRELLMPVSSTFTLCRPHYYNIPYAVIITATCTSGKI</sequence>